<dbReference type="Pfam" id="PF07052">
    <property type="entry name" value="Hep_59"/>
    <property type="match status" value="1"/>
</dbReference>
<evidence type="ECO:0000256" key="2">
    <source>
        <dbReference type="ARBA" id="ARBA00022676"/>
    </source>
</evidence>
<organism evidence="6 7">
    <name type="scientific">Saccoglossus kowalevskii</name>
    <name type="common">Acorn worm</name>
    <dbReference type="NCBI Taxonomy" id="10224"/>
    <lineage>
        <taxon>Eukaryota</taxon>
        <taxon>Metazoa</taxon>
        <taxon>Hemichordata</taxon>
        <taxon>Enteropneusta</taxon>
        <taxon>Harrimaniidae</taxon>
        <taxon>Saccoglossus</taxon>
    </lineage>
</organism>
<dbReference type="Pfam" id="PF13704">
    <property type="entry name" value="Glyco_tranf_2_4"/>
    <property type="match status" value="1"/>
</dbReference>
<gene>
    <name evidence="7" type="primary">LOC100378316</name>
</gene>
<dbReference type="CDD" id="cd06532">
    <property type="entry name" value="Glyco_transf_25"/>
    <property type="match status" value="1"/>
</dbReference>
<name>A0ABM0M8Z3_SACKO</name>
<dbReference type="InterPro" id="IPR002654">
    <property type="entry name" value="Glyco_trans_25"/>
</dbReference>
<proteinExistence type="inferred from homology"/>
<dbReference type="RefSeq" id="XP_006816484.1">
    <property type="nucleotide sequence ID" value="XM_006816421.1"/>
</dbReference>
<evidence type="ECO:0000313" key="7">
    <source>
        <dbReference type="RefSeq" id="XP_006816484.1"/>
    </source>
</evidence>
<evidence type="ECO:0000256" key="4">
    <source>
        <dbReference type="SAM" id="SignalP"/>
    </source>
</evidence>
<evidence type="ECO:0000313" key="6">
    <source>
        <dbReference type="Proteomes" id="UP000694865"/>
    </source>
</evidence>
<keyword evidence="3" id="KW-0808">Transferase</keyword>
<keyword evidence="2" id="KW-0328">Glycosyltransferase</keyword>
<sequence length="598" mass="69369">MAASGWNGRTVSVILSILVLSGVQITLSQNNNTDNVVENVHAESEFQNPTIFLPILARNKAHTLPVFLAYIDRLDYPKSRMRIWIQSDHNIDNTTSILKEWVSNVKHTYRSIDESYADEPDKYSTEVGPLDWPEERFSHMIKLRQEALDEARRQWADFIFFVDCDNFIEEPQTLNLLIAEKKTIIAPMMESDSAYANFWCGVDDQGYYIRTPEYLPTLRRERKGCFPVPMVHSTFLIDLRRSSSLKLQFNPLNSYRGDYDDILIFAYSAKIAEIQMYVLNTWYFGMLLSPLQNDDTLHTSIEQMVHCALESMIDRPPLLTSEHVTVPVRHTERLGFDEIYMINLLRRPDRRERMVAAFDLLGIDATLVDAVDGQELTDEKVLELGIKMLPGFADPYHGRELTKGEIGCFLSHYNIWQEVVSKNYSKVMVLEDDVRFKFKFLERLNAMMAELKELHINWDIVAILEETKEAQKFRKRQSGNDPFKLETGGLVDMKQIKDRNRDRSEEDTDRDVVDMGSTFAAETNRRDEDADMMKYIEEQMAKRKGKAMTKEEERRLKSAEDLLYELPARLQVESSSQKTEEMMSHQMLSGIPEVDLGI</sequence>
<feature type="chain" id="PRO_5046293117" evidence="4">
    <location>
        <begin position="29"/>
        <end position="598"/>
    </location>
</feature>
<dbReference type="GeneID" id="100378316"/>
<dbReference type="InterPro" id="IPR029044">
    <property type="entry name" value="Nucleotide-diphossugar_trans"/>
</dbReference>
<reference evidence="7" key="1">
    <citation type="submission" date="2025-08" db="UniProtKB">
        <authorList>
            <consortium name="RefSeq"/>
        </authorList>
    </citation>
    <scope>IDENTIFICATION</scope>
    <source>
        <tissue evidence="7">Testes</tissue>
    </source>
</reference>
<feature type="domain" description="Glycosyl transferase family 25" evidence="5">
    <location>
        <begin position="337"/>
        <end position="471"/>
    </location>
</feature>
<dbReference type="InterPro" id="IPR050757">
    <property type="entry name" value="Collagen_mod_GT25"/>
</dbReference>
<keyword evidence="4" id="KW-0732">Signal</keyword>
<keyword evidence="6" id="KW-1185">Reference proteome</keyword>
<dbReference type="SUPFAM" id="SSF53448">
    <property type="entry name" value="Nucleotide-diphospho-sugar transferases"/>
    <property type="match status" value="1"/>
</dbReference>
<dbReference type="PANTHER" id="PTHR10730:SF53">
    <property type="entry name" value="GLYCOSYLTRANSFERASE 25 FAMILY MEMBER"/>
    <property type="match status" value="1"/>
</dbReference>
<dbReference type="PANTHER" id="PTHR10730">
    <property type="entry name" value="PROCOLLAGEN-LYSINE,2-OXOGLUTARATE 5-DIOXYGENASE/GLYCOSYLTRANSFERASE 25 FAMILY MEMBER"/>
    <property type="match status" value="1"/>
</dbReference>
<feature type="non-terminal residue" evidence="7">
    <location>
        <position position="598"/>
    </location>
</feature>
<accession>A0ABM0M8Z3</accession>
<dbReference type="Gene3D" id="3.90.550.10">
    <property type="entry name" value="Spore Coat Polysaccharide Biosynthesis Protein SpsA, Chain A"/>
    <property type="match status" value="1"/>
</dbReference>
<evidence type="ECO:0000259" key="5">
    <source>
        <dbReference type="Pfam" id="PF01755"/>
    </source>
</evidence>
<evidence type="ECO:0000256" key="3">
    <source>
        <dbReference type="ARBA" id="ARBA00022679"/>
    </source>
</evidence>
<dbReference type="InterPro" id="IPR010756">
    <property type="entry name" value="Tls1-like"/>
</dbReference>
<dbReference type="Proteomes" id="UP000694865">
    <property type="component" value="Unplaced"/>
</dbReference>
<evidence type="ECO:0000256" key="1">
    <source>
        <dbReference type="ARBA" id="ARBA00006721"/>
    </source>
</evidence>
<dbReference type="Pfam" id="PF01755">
    <property type="entry name" value="Glyco_transf_25"/>
    <property type="match status" value="1"/>
</dbReference>
<feature type="signal peptide" evidence="4">
    <location>
        <begin position="1"/>
        <end position="28"/>
    </location>
</feature>
<comment type="similarity">
    <text evidence="1">Belongs to the glycosyltransferase 25 family.</text>
</comment>
<protein>
    <submittedName>
        <fullName evidence="7">Procollagen galactosyltransferase 2-like</fullName>
    </submittedName>
</protein>